<sequence>MESSVEKAGDRAIARKSPRAPGQVLECGWCGGPVIVQVRGRMPKWCSSTCRTRASERRRAAADGLAAVKVVERDIERIKTVTVVQHHTRQVEVEAVPWPSATSDWVTAIRGLTQRVETGRVYDRDLESLAGAVNDLVGALVRRGQHR</sequence>
<organism evidence="1 2">
    <name type="scientific">Nostocoides vanveenii</name>
    <dbReference type="NCBI Taxonomy" id="330835"/>
    <lineage>
        <taxon>Bacteria</taxon>
        <taxon>Bacillati</taxon>
        <taxon>Actinomycetota</taxon>
        <taxon>Actinomycetes</taxon>
        <taxon>Micrococcales</taxon>
        <taxon>Intrasporangiaceae</taxon>
        <taxon>Nostocoides</taxon>
    </lineage>
</organism>
<gene>
    <name evidence="1" type="ORF">GCM10009810_31140</name>
</gene>
<accession>A0ABN2L067</accession>
<comment type="caution">
    <text evidence="1">The sequence shown here is derived from an EMBL/GenBank/DDBJ whole genome shotgun (WGS) entry which is preliminary data.</text>
</comment>
<keyword evidence="2" id="KW-1185">Reference proteome</keyword>
<evidence type="ECO:0000313" key="1">
    <source>
        <dbReference type="EMBL" id="GAA1770984.1"/>
    </source>
</evidence>
<protein>
    <submittedName>
        <fullName evidence="1">Uncharacterized protein</fullName>
    </submittedName>
</protein>
<dbReference type="EMBL" id="BAAAPN010000080">
    <property type="protein sequence ID" value="GAA1770984.1"/>
    <property type="molecule type" value="Genomic_DNA"/>
</dbReference>
<evidence type="ECO:0000313" key="2">
    <source>
        <dbReference type="Proteomes" id="UP001501475"/>
    </source>
</evidence>
<reference evidence="1 2" key="1">
    <citation type="journal article" date="2019" name="Int. J. Syst. Evol. Microbiol.">
        <title>The Global Catalogue of Microorganisms (GCM) 10K type strain sequencing project: providing services to taxonomists for standard genome sequencing and annotation.</title>
        <authorList>
            <consortium name="The Broad Institute Genomics Platform"/>
            <consortium name="The Broad Institute Genome Sequencing Center for Infectious Disease"/>
            <person name="Wu L."/>
            <person name="Ma J."/>
        </authorList>
    </citation>
    <scope>NUCLEOTIDE SEQUENCE [LARGE SCALE GENOMIC DNA]</scope>
    <source>
        <strain evidence="1 2">JCM 15591</strain>
    </source>
</reference>
<name>A0ABN2L067_9MICO</name>
<proteinExistence type="predicted"/>
<dbReference type="RefSeq" id="WP_344067854.1">
    <property type="nucleotide sequence ID" value="NZ_BAAAPN010000080.1"/>
</dbReference>
<dbReference type="Proteomes" id="UP001501475">
    <property type="component" value="Unassembled WGS sequence"/>
</dbReference>